<reference evidence="1 2" key="1">
    <citation type="submission" date="2024-02" db="EMBL/GenBank/DDBJ databases">
        <title>First draft genome assembly of two strains of Seiridium cardinale.</title>
        <authorList>
            <person name="Emiliani G."/>
            <person name="Scali E."/>
        </authorList>
    </citation>
    <scope>NUCLEOTIDE SEQUENCE [LARGE SCALE GENOMIC DNA]</scope>
    <source>
        <strain evidence="1 2">BM-138-000479</strain>
    </source>
</reference>
<proteinExistence type="predicted"/>
<evidence type="ECO:0000313" key="2">
    <source>
        <dbReference type="Proteomes" id="UP001465668"/>
    </source>
</evidence>
<comment type="caution">
    <text evidence="1">The sequence shown here is derived from an EMBL/GenBank/DDBJ whole genome shotgun (WGS) entry which is preliminary data.</text>
</comment>
<keyword evidence="2" id="KW-1185">Reference proteome</keyword>
<dbReference type="Proteomes" id="UP001465668">
    <property type="component" value="Unassembled WGS sequence"/>
</dbReference>
<gene>
    <name evidence="1" type="ORF">SCAR479_05226</name>
</gene>
<organism evidence="1 2">
    <name type="scientific">Seiridium cardinale</name>
    <dbReference type="NCBI Taxonomy" id="138064"/>
    <lineage>
        <taxon>Eukaryota</taxon>
        <taxon>Fungi</taxon>
        <taxon>Dikarya</taxon>
        <taxon>Ascomycota</taxon>
        <taxon>Pezizomycotina</taxon>
        <taxon>Sordariomycetes</taxon>
        <taxon>Xylariomycetidae</taxon>
        <taxon>Amphisphaeriales</taxon>
        <taxon>Sporocadaceae</taxon>
        <taxon>Seiridium</taxon>
    </lineage>
</organism>
<dbReference type="EMBL" id="JARVKM010000017">
    <property type="protein sequence ID" value="KAK9778256.1"/>
    <property type="molecule type" value="Genomic_DNA"/>
</dbReference>
<evidence type="ECO:0000313" key="1">
    <source>
        <dbReference type="EMBL" id="KAK9778256.1"/>
    </source>
</evidence>
<sequence length="103" mass="11500">MEIYSVTPTPYSSSRAWPMTWKSTVVAITRSSAGLGHVILQAITNDDSARLATFVVNAKRYLTYTEQVLTRCRFRVLIMEGQEFPTGDLVADAALWRVHGPPL</sequence>
<accession>A0ABR2XX90</accession>
<protein>
    <submittedName>
        <fullName evidence="1">Uncharacterized protein</fullName>
    </submittedName>
</protein>
<name>A0ABR2XX90_9PEZI</name>